<dbReference type="EMBL" id="JAMSHJ010000001">
    <property type="protein sequence ID" value="KAI5446307.1"/>
    <property type="molecule type" value="Genomic_DNA"/>
</dbReference>
<protein>
    <submittedName>
        <fullName evidence="1">Uncharacterized protein</fullName>
    </submittedName>
</protein>
<keyword evidence="2" id="KW-1185">Reference proteome</keyword>
<gene>
    <name evidence="1" type="ORF">KIW84_014232</name>
</gene>
<accession>A0A9D5BMS0</accession>
<dbReference type="AlphaFoldDB" id="A0A9D5BMS0"/>
<dbReference type="Proteomes" id="UP001058974">
    <property type="component" value="Chromosome 1"/>
</dbReference>
<reference evidence="1 2" key="1">
    <citation type="journal article" date="2022" name="Nat. Genet.">
        <title>Improved pea reference genome and pan-genome highlight genomic features and evolutionary characteristics.</title>
        <authorList>
            <person name="Yang T."/>
            <person name="Liu R."/>
            <person name="Luo Y."/>
            <person name="Hu S."/>
            <person name="Wang D."/>
            <person name="Wang C."/>
            <person name="Pandey M.K."/>
            <person name="Ge S."/>
            <person name="Xu Q."/>
            <person name="Li N."/>
            <person name="Li G."/>
            <person name="Huang Y."/>
            <person name="Saxena R.K."/>
            <person name="Ji Y."/>
            <person name="Li M."/>
            <person name="Yan X."/>
            <person name="He Y."/>
            <person name="Liu Y."/>
            <person name="Wang X."/>
            <person name="Xiang C."/>
            <person name="Varshney R.K."/>
            <person name="Ding H."/>
            <person name="Gao S."/>
            <person name="Zong X."/>
        </authorList>
    </citation>
    <scope>NUCLEOTIDE SEQUENCE [LARGE SCALE GENOMIC DNA]</scope>
    <source>
        <strain evidence="1 2">cv. Zhongwan 6</strain>
    </source>
</reference>
<comment type="caution">
    <text evidence="1">The sequence shown here is derived from an EMBL/GenBank/DDBJ whole genome shotgun (WGS) entry which is preliminary data.</text>
</comment>
<evidence type="ECO:0000313" key="2">
    <source>
        <dbReference type="Proteomes" id="UP001058974"/>
    </source>
</evidence>
<organism evidence="1 2">
    <name type="scientific">Pisum sativum</name>
    <name type="common">Garden pea</name>
    <name type="synonym">Lathyrus oleraceus</name>
    <dbReference type="NCBI Taxonomy" id="3888"/>
    <lineage>
        <taxon>Eukaryota</taxon>
        <taxon>Viridiplantae</taxon>
        <taxon>Streptophyta</taxon>
        <taxon>Embryophyta</taxon>
        <taxon>Tracheophyta</taxon>
        <taxon>Spermatophyta</taxon>
        <taxon>Magnoliopsida</taxon>
        <taxon>eudicotyledons</taxon>
        <taxon>Gunneridae</taxon>
        <taxon>Pentapetalae</taxon>
        <taxon>rosids</taxon>
        <taxon>fabids</taxon>
        <taxon>Fabales</taxon>
        <taxon>Fabaceae</taxon>
        <taxon>Papilionoideae</taxon>
        <taxon>50 kb inversion clade</taxon>
        <taxon>NPAAA clade</taxon>
        <taxon>Hologalegina</taxon>
        <taxon>IRL clade</taxon>
        <taxon>Fabeae</taxon>
        <taxon>Lathyrus</taxon>
    </lineage>
</organism>
<sequence>MSFYEANAHASQGLAFTLEQHKALLDLLQGSSQLQSHSINHPTSQPDLGSSVICTLRNSFQPKTFILYTSATDHDLSFKNMIGTAELHGGLYLLTSPLVTLHNTPPDH</sequence>
<evidence type="ECO:0000313" key="1">
    <source>
        <dbReference type="EMBL" id="KAI5446307.1"/>
    </source>
</evidence>
<proteinExistence type="predicted"/>
<dbReference type="Gramene" id="Psat01G0423200-T1">
    <property type="protein sequence ID" value="KAI5446307.1"/>
    <property type="gene ID" value="KIW84_014232"/>
</dbReference>
<name>A0A9D5BMS0_PEA</name>